<organism evidence="1 2">
    <name type="scientific">Ideonella azotifigens</name>
    <dbReference type="NCBI Taxonomy" id="513160"/>
    <lineage>
        <taxon>Bacteria</taxon>
        <taxon>Pseudomonadati</taxon>
        <taxon>Pseudomonadota</taxon>
        <taxon>Betaproteobacteria</taxon>
        <taxon>Burkholderiales</taxon>
        <taxon>Sphaerotilaceae</taxon>
        <taxon>Ideonella</taxon>
    </lineage>
</organism>
<comment type="caution">
    <text evidence="1">The sequence shown here is derived from an EMBL/GenBank/DDBJ whole genome shotgun (WGS) entry which is preliminary data.</text>
</comment>
<sequence length="214" mass="22833">MFATGGSLLIGALLLTGCQSPGTGNEASEAEFQAMLKSSFREEGIAGLDRLQQTPEQAACSSRTPPDPTLHAELEAQALATVKPPSDGQYLGDWREGEKLAQNGRGMTWSDKSTATSANGASCYNCHQIGPGEISFGSIGPSLYHYGKLRGVSDPKDPAAAPIVQYTWAKLYNAWAYNACSNMPRFGHKNLLDEGQLKNVMALLLDPQSPVNAK</sequence>
<evidence type="ECO:0000313" key="1">
    <source>
        <dbReference type="EMBL" id="GAA0743052.1"/>
    </source>
</evidence>
<name>A0ABN1JNM0_9BURK</name>
<dbReference type="Proteomes" id="UP001500279">
    <property type="component" value="Unassembled WGS sequence"/>
</dbReference>
<dbReference type="NCBIfam" id="TIGR04485">
    <property type="entry name" value="thiosulf_SoxX"/>
    <property type="match status" value="1"/>
</dbReference>
<protein>
    <submittedName>
        <fullName evidence="1">Sulfur oxidation c-type cytochrome SoxX</fullName>
    </submittedName>
</protein>
<keyword evidence="2" id="KW-1185">Reference proteome</keyword>
<dbReference type="Gene3D" id="1.10.760.10">
    <property type="entry name" value="Cytochrome c-like domain"/>
    <property type="match status" value="1"/>
</dbReference>
<gene>
    <name evidence="1" type="primary">soxX</name>
    <name evidence="1" type="ORF">GCM10009107_07220</name>
</gene>
<dbReference type="EMBL" id="BAAAEW010000004">
    <property type="protein sequence ID" value="GAA0743052.1"/>
    <property type="molecule type" value="Genomic_DNA"/>
</dbReference>
<proteinExistence type="predicted"/>
<dbReference type="InterPro" id="IPR036909">
    <property type="entry name" value="Cyt_c-like_dom_sf"/>
</dbReference>
<dbReference type="SUPFAM" id="SSF46626">
    <property type="entry name" value="Cytochrome c"/>
    <property type="match status" value="1"/>
</dbReference>
<accession>A0ABN1JNM0</accession>
<dbReference type="InterPro" id="IPR030999">
    <property type="entry name" value="Thiosulf_SoxX"/>
</dbReference>
<reference evidence="1 2" key="1">
    <citation type="journal article" date="2019" name="Int. J. Syst. Evol. Microbiol.">
        <title>The Global Catalogue of Microorganisms (GCM) 10K type strain sequencing project: providing services to taxonomists for standard genome sequencing and annotation.</title>
        <authorList>
            <consortium name="The Broad Institute Genomics Platform"/>
            <consortium name="The Broad Institute Genome Sequencing Center for Infectious Disease"/>
            <person name="Wu L."/>
            <person name="Ma J."/>
        </authorList>
    </citation>
    <scope>NUCLEOTIDE SEQUENCE [LARGE SCALE GENOMIC DNA]</scope>
    <source>
        <strain evidence="1 2">JCM 15503</strain>
    </source>
</reference>
<evidence type="ECO:0000313" key="2">
    <source>
        <dbReference type="Proteomes" id="UP001500279"/>
    </source>
</evidence>